<dbReference type="AlphaFoldDB" id="A0A379CEV9"/>
<organism evidence="1 2">
    <name type="scientific">Peptostreptococcus anaerobius</name>
    <dbReference type="NCBI Taxonomy" id="1261"/>
    <lineage>
        <taxon>Bacteria</taxon>
        <taxon>Bacillati</taxon>
        <taxon>Bacillota</taxon>
        <taxon>Clostridia</taxon>
        <taxon>Peptostreptococcales</taxon>
        <taxon>Peptostreptococcaceae</taxon>
        <taxon>Peptostreptococcus</taxon>
    </lineage>
</organism>
<dbReference type="Proteomes" id="UP000255101">
    <property type="component" value="Unassembled WGS sequence"/>
</dbReference>
<protein>
    <submittedName>
        <fullName evidence="1">Uncharacterized protein</fullName>
    </submittedName>
</protein>
<evidence type="ECO:0000313" key="1">
    <source>
        <dbReference type="EMBL" id="SUB60187.1"/>
    </source>
</evidence>
<evidence type="ECO:0000313" key="2">
    <source>
        <dbReference type="Proteomes" id="UP000255101"/>
    </source>
</evidence>
<dbReference type="EMBL" id="UGTB01000004">
    <property type="protein sequence ID" value="SUB60187.1"/>
    <property type="molecule type" value="Genomic_DNA"/>
</dbReference>
<dbReference type="RefSeq" id="WP_019595737.1">
    <property type="nucleotide sequence ID" value="NZ_FOVA01000007.1"/>
</dbReference>
<gene>
    <name evidence="1" type="ORF">NCTC11460_00065</name>
</gene>
<reference evidence="1 2" key="1">
    <citation type="submission" date="2018-06" db="EMBL/GenBank/DDBJ databases">
        <authorList>
            <consortium name="Pathogen Informatics"/>
            <person name="Doyle S."/>
        </authorList>
    </citation>
    <scope>NUCLEOTIDE SEQUENCE [LARGE SCALE GENOMIC DNA]</scope>
    <source>
        <strain evidence="1 2">NCTC11460</strain>
    </source>
</reference>
<proteinExistence type="predicted"/>
<sequence>MMDKSRKRIIIKSLFKQVASLYDIDYTESSAIVTDEFASFTIIAPCGTLYIIEYDDIFITQAFSLIDTGGYEEITDMIVTQIIEQFDDFILTEVFDEVYTYRYARKTKLSALDFVMNLVNDKCFLNDIIKRMEASIA</sequence>
<accession>A0A379CEV9</accession>
<name>A0A379CEV9_9FIRM</name>